<evidence type="ECO:0000256" key="5">
    <source>
        <dbReference type="ARBA" id="ARBA00022927"/>
    </source>
</evidence>
<evidence type="ECO:0000256" key="6">
    <source>
        <dbReference type="ARBA" id="ARBA00022989"/>
    </source>
</evidence>
<evidence type="ECO:0000313" key="9">
    <source>
        <dbReference type="EMBL" id="KAL1543404.1"/>
    </source>
</evidence>
<dbReference type="AlphaFoldDB" id="A0ABD1GHD0"/>
<keyword evidence="3" id="KW-0813">Transport</keyword>
<evidence type="ECO:0000256" key="7">
    <source>
        <dbReference type="ARBA" id="ARBA00023034"/>
    </source>
</evidence>
<proteinExistence type="inferred from homology"/>
<dbReference type="GO" id="GO:0000139">
    <property type="term" value="C:Golgi membrane"/>
    <property type="evidence" value="ECO:0007669"/>
    <property type="project" value="UniProtKB-SubCell"/>
</dbReference>
<comment type="subcellular location">
    <subcellularLocation>
        <location evidence="1">Golgi apparatus membrane</location>
        <topology evidence="1">Single-pass type IV membrane protein</topology>
    </subcellularLocation>
</comment>
<sequence>MARRKSVRQTSEREVGMFDMVENSFSSTQVAAEAMRMKKGVERNKGRRNTESVWEELRGESRKVEGDLDVKLSNYAKLGARKGALQMASPSSGSWKSMEMEVKSLLGKLLDRYDSMSRCAASAAPTTSVSQKLSRHNDILYEFTQGYFIPSSFPIFCIRVLMILAHTLNAAWYRRGLPNMEAYLMQDL</sequence>
<organism evidence="9 10">
    <name type="scientific">Salvia divinorum</name>
    <name type="common">Maria pastora</name>
    <name type="synonym">Diviner's sage</name>
    <dbReference type="NCBI Taxonomy" id="28513"/>
    <lineage>
        <taxon>Eukaryota</taxon>
        <taxon>Viridiplantae</taxon>
        <taxon>Streptophyta</taxon>
        <taxon>Embryophyta</taxon>
        <taxon>Tracheophyta</taxon>
        <taxon>Spermatophyta</taxon>
        <taxon>Magnoliopsida</taxon>
        <taxon>eudicotyledons</taxon>
        <taxon>Gunneridae</taxon>
        <taxon>Pentapetalae</taxon>
        <taxon>asterids</taxon>
        <taxon>lamiids</taxon>
        <taxon>Lamiales</taxon>
        <taxon>Lamiaceae</taxon>
        <taxon>Nepetoideae</taxon>
        <taxon>Mentheae</taxon>
        <taxon>Salviinae</taxon>
        <taxon>Salvia</taxon>
        <taxon>Salvia subgen. Calosphace</taxon>
    </lineage>
</organism>
<keyword evidence="9" id="KW-0675">Receptor</keyword>
<dbReference type="GO" id="GO:0015031">
    <property type="term" value="P:protein transport"/>
    <property type="evidence" value="ECO:0007669"/>
    <property type="project" value="UniProtKB-KW"/>
</dbReference>
<accession>A0ABD1GHD0</accession>
<keyword evidence="10" id="KW-1185">Reference proteome</keyword>
<evidence type="ECO:0000256" key="3">
    <source>
        <dbReference type="ARBA" id="ARBA00022448"/>
    </source>
</evidence>
<dbReference type="Proteomes" id="UP001567538">
    <property type="component" value="Unassembled WGS sequence"/>
</dbReference>
<keyword evidence="7" id="KW-0333">Golgi apparatus</keyword>
<dbReference type="PANTHER" id="PTHR21094">
    <property type="entry name" value="GOS-28 SNARE- RELATED"/>
    <property type="match status" value="1"/>
</dbReference>
<keyword evidence="6" id="KW-1133">Transmembrane helix</keyword>
<dbReference type="InterPro" id="IPR023601">
    <property type="entry name" value="Golgi_SNAP_su1"/>
</dbReference>
<reference evidence="9 10" key="1">
    <citation type="submission" date="2024-06" db="EMBL/GenBank/DDBJ databases">
        <title>A chromosome level genome sequence of Diviner's sage (Salvia divinorum).</title>
        <authorList>
            <person name="Ford S.A."/>
            <person name="Ro D.-K."/>
            <person name="Ness R.W."/>
            <person name="Phillips M.A."/>
        </authorList>
    </citation>
    <scope>NUCLEOTIDE SEQUENCE [LARGE SCALE GENOMIC DNA]</scope>
    <source>
        <strain evidence="9">SAF-2024a</strain>
        <tissue evidence="9">Leaf</tissue>
    </source>
</reference>
<protein>
    <submittedName>
        <fullName evidence="9">Golgi SNAP receptor complex, subunit 1</fullName>
    </submittedName>
</protein>
<comment type="caution">
    <text evidence="9">The sequence shown here is derived from an EMBL/GenBank/DDBJ whole genome shotgun (WGS) entry which is preliminary data.</text>
</comment>
<evidence type="ECO:0000256" key="8">
    <source>
        <dbReference type="ARBA" id="ARBA00023136"/>
    </source>
</evidence>
<comment type="similarity">
    <text evidence="2">Belongs to the GOSR1 family.</text>
</comment>
<keyword evidence="5" id="KW-0653">Protein transport</keyword>
<evidence type="ECO:0000256" key="4">
    <source>
        <dbReference type="ARBA" id="ARBA00022692"/>
    </source>
</evidence>
<name>A0ABD1GHD0_SALDI</name>
<dbReference type="PANTHER" id="PTHR21094:SF2">
    <property type="entry name" value="GOLGI SNAP RECEPTOR COMPLEX MEMBER 1"/>
    <property type="match status" value="1"/>
</dbReference>
<evidence type="ECO:0000313" key="10">
    <source>
        <dbReference type="Proteomes" id="UP001567538"/>
    </source>
</evidence>
<keyword evidence="4" id="KW-0812">Transmembrane</keyword>
<evidence type="ECO:0000256" key="2">
    <source>
        <dbReference type="ARBA" id="ARBA00008473"/>
    </source>
</evidence>
<keyword evidence="8" id="KW-0472">Membrane</keyword>
<gene>
    <name evidence="9" type="ORF">AAHA92_20380</name>
</gene>
<evidence type="ECO:0000256" key="1">
    <source>
        <dbReference type="ARBA" id="ARBA00004409"/>
    </source>
</evidence>
<dbReference type="EMBL" id="JBEAFC010000008">
    <property type="protein sequence ID" value="KAL1543404.1"/>
    <property type="molecule type" value="Genomic_DNA"/>
</dbReference>